<dbReference type="EMBL" id="FNNJ01000020">
    <property type="protein sequence ID" value="SDY07652.1"/>
    <property type="molecule type" value="Genomic_DNA"/>
</dbReference>
<keyword evidence="2" id="KW-1185">Reference proteome</keyword>
<dbReference type="AlphaFoldDB" id="A0A1H3GWI5"/>
<reference evidence="2" key="1">
    <citation type="submission" date="2016-10" db="EMBL/GenBank/DDBJ databases">
        <authorList>
            <person name="Varghese N."/>
            <person name="Submissions S."/>
        </authorList>
    </citation>
    <scope>NUCLEOTIDE SEQUENCE [LARGE SCALE GENOMIC DNA]</scope>
    <source>
        <strain evidence="2">DSM 24956</strain>
    </source>
</reference>
<dbReference type="STRING" id="762486.SAMN05444411_1202"/>
<accession>A0A1H3GWI5</accession>
<dbReference type="Proteomes" id="UP000199595">
    <property type="component" value="Unassembled WGS sequence"/>
</dbReference>
<evidence type="ECO:0000313" key="1">
    <source>
        <dbReference type="EMBL" id="SDY07652.1"/>
    </source>
</evidence>
<gene>
    <name evidence="1" type="ORF">SAMN05444411_1202</name>
</gene>
<protein>
    <submittedName>
        <fullName evidence="1">Uncharacterized protein</fullName>
    </submittedName>
</protein>
<proteinExistence type="predicted"/>
<name>A0A1H3GWI5_9FLAO</name>
<organism evidence="1 2">
    <name type="scientific">Lutibacter oricola</name>
    <dbReference type="NCBI Taxonomy" id="762486"/>
    <lineage>
        <taxon>Bacteria</taxon>
        <taxon>Pseudomonadati</taxon>
        <taxon>Bacteroidota</taxon>
        <taxon>Flavobacteriia</taxon>
        <taxon>Flavobacteriales</taxon>
        <taxon>Flavobacteriaceae</taxon>
        <taxon>Lutibacter</taxon>
    </lineage>
</organism>
<evidence type="ECO:0000313" key="2">
    <source>
        <dbReference type="Proteomes" id="UP000199595"/>
    </source>
</evidence>
<sequence>MGKLGKKAMISLLDDDSSNKTIFIINTAETKKSKIIVREVTLII</sequence>